<dbReference type="PANTHER" id="PTHR30419">
    <property type="entry name" value="HTH-TYPE TRANSCRIPTIONAL REGULATOR YBHD"/>
    <property type="match status" value="1"/>
</dbReference>
<dbReference type="RefSeq" id="WP_309939647.1">
    <property type="nucleotide sequence ID" value="NZ_AP025305.1"/>
</dbReference>
<dbReference type="Gene3D" id="1.10.10.10">
    <property type="entry name" value="Winged helix-like DNA-binding domain superfamily/Winged helix DNA-binding domain"/>
    <property type="match status" value="1"/>
</dbReference>
<evidence type="ECO:0000313" key="6">
    <source>
        <dbReference type="EMBL" id="MDR6239845.1"/>
    </source>
</evidence>
<keyword evidence="2" id="KW-0805">Transcription regulation</keyword>
<dbReference type="InterPro" id="IPR000847">
    <property type="entry name" value="LysR_HTH_N"/>
</dbReference>
<sequence>MNITFAQLEYIIAVDTYRHFVTAAEKCFVTQPTLSMQIKKLEEQLGVIIFDRSKQPIIPTDVGKEIIAQSRTVVANAKKINDIILDYKDQVSGELKIGIIPTIAPYLLPKFIGSFINKYPNIKLSVKEMITDDIISSLQKDTLDAGILATPLNTQGIHEDPLYYEEFKLYVNKAHSLKDKNFIEINEISINDLWLLSSGNCFRNQSINLCHQNNENSRNSGFEYESGSLETLKKLVNTEGGATLLPDLATLDEPDNGRAQIKSIGASAHPVREISLVYTRNFAKMKLLSLLKESIKESVPKSMLEISNNEIINIS</sequence>
<evidence type="ECO:0000256" key="1">
    <source>
        <dbReference type="ARBA" id="ARBA00009437"/>
    </source>
</evidence>
<protein>
    <submittedName>
        <fullName evidence="6">LysR family hydrogen peroxide-inducible transcriptional activator</fullName>
    </submittedName>
</protein>
<dbReference type="FunFam" id="1.10.10.10:FF:000001">
    <property type="entry name" value="LysR family transcriptional regulator"/>
    <property type="match status" value="1"/>
</dbReference>
<organism evidence="6 7">
    <name type="scientific">Aureibacter tunicatorum</name>
    <dbReference type="NCBI Taxonomy" id="866807"/>
    <lineage>
        <taxon>Bacteria</taxon>
        <taxon>Pseudomonadati</taxon>
        <taxon>Bacteroidota</taxon>
        <taxon>Cytophagia</taxon>
        <taxon>Cytophagales</taxon>
        <taxon>Persicobacteraceae</taxon>
        <taxon>Aureibacter</taxon>
    </lineage>
</organism>
<dbReference type="AlphaFoldDB" id="A0AAE4BTE2"/>
<dbReference type="InterPro" id="IPR036390">
    <property type="entry name" value="WH_DNA-bd_sf"/>
</dbReference>
<proteinExistence type="inferred from homology"/>
<evidence type="ECO:0000256" key="3">
    <source>
        <dbReference type="ARBA" id="ARBA00023125"/>
    </source>
</evidence>
<dbReference type="Proteomes" id="UP001185092">
    <property type="component" value="Unassembled WGS sequence"/>
</dbReference>
<dbReference type="SUPFAM" id="SSF53850">
    <property type="entry name" value="Periplasmic binding protein-like II"/>
    <property type="match status" value="1"/>
</dbReference>
<feature type="domain" description="HTH lysR-type" evidence="5">
    <location>
        <begin position="3"/>
        <end position="60"/>
    </location>
</feature>
<accession>A0AAE4BTE2</accession>
<keyword evidence="7" id="KW-1185">Reference proteome</keyword>
<dbReference type="EMBL" id="JAVDQD010000003">
    <property type="protein sequence ID" value="MDR6239845.1"/>
    <property type="molecule type" value="Genomic_DNA"/>
</dbReference>
<dbReference type="GO" id="GO:0003677">
    <property type="term" value="F:DNA binding"/>
    <property type="evidence" value="ECO:0007669"/>
    <property type="project" value="UniProtKB-KW"/>
</dbReference>
<dbReference type="InterPro" id="IPR050950">
    <property type="entry name" value="HTH-type_LysR_regulators"/>
</dbReference>
<dbReference type="PANTHER" id="PTHR30419:SF29">
    <property type="entry name" value="LYSR-FAMILY TRANSCRIPTIONAL REGULATOR"/>
    <property type="match status" value="1"/>
</dbReference>
<keyword evidence="3" id="KW-0238">DNA-binding</keyword>
<evidence type="ECO:0000259" key="5">
    <source>
        <dbReference type="PROSITE" id="PS50931"/>
    </source>
</evidence>
<dbReference type="Pfam" id="PF00126">
    <property type="entry name" value="HTH_1"/>
    <property type="match status" value="1"/>
</dbReference>
<dbReference type="GO" id="GO:0005829">
    <property type="term" value="C:cytosol"/>
    <property type="evidence" value="ECO:0007669"/>
    <property type="project" value="TreeGrafter"/>
</dbReference>
<dbReference type="InterPro" id="IPR005119">
    <property type="entry name" value="LysR_subst-bd"/>
</dbReference>
<dbReference type="PROSITE" id="PS50931">
    <property type="entry name" value="HTH_LYSR"/>
    <property type="match status" value="1"/>
</dbReference>
<keyword evidence="4" id="KW-0804">Transcription</keyword>
<dbReference type="CDD" id="cd08411">
    <property type="entry name" value="PBP2_OxyR"/>
    <property type="match status" value="1"/>
</dbReference>
<reference evidence="6" key="1">
    <citation type="submission" date="2023-07" db="EMBL/GenBank/DDBJ databases">
        <title>Genomic Encyclopedia of Type Strains, Phase IV (KMG-IV): sequencing the most valuable type-strain genomes for metagenomic binning, comparative biology and taxonomic classification.</title>
        <authorList>
            <person name="Goeker M."/>
        </authorList>
    </citation>
    <scope>NUCLEOTIDE SEQUENCE</scope>
    <source>
        <strain evidence="6">DSM 26174</strain>
    </source>
</reference>
<gene>
    <name evidence="6" type="ORF">HNQ88_002893</name>
</gene>
<comment type="similarity">
    <text evidence="1">Belongs to the LysR transcriptional regulatory family.</text>
</comment>
<dbReference type="Pfam" id="PF03466">
    <property type="entry name" value="LysR_substrate"/>
    <property type="match status" value="1"/>
</dbReference>
<dbReference type="Gene3D" id="3.40.190.10">
    <property type="entry name" value="Periplasmic binding protein-like II"/>
    <property type="match status" value="2"/>
</dbReference>
<evidence type="ECO:0000256" key="4">
    <source>
        <dbReference type="ARBA" id="ARBA00023163"/>
    </source>
</evidence>
<evidence type="ECO:0000256" key="2">
    <source>
        <dbReference type="ARBA" id="ARBA00023015"/>
    </source>
</evidence>
<dbReference type="InterPro" id="IPR036388">
    <property type="entry name" value="WH-like_DNA-bd_sf"/>
</dbReference>
<dbReference type="SUPFAM" id="SSF46785">
    <property type="entry name" value="Winged helix' DNA-binding domain"/>
    <property type="match status" value="1"/>
</dbReference>
<evidence type="ECO:0000313" key="7">
    <source>
        <dbReference type="Proteomes" id="UP001185092"/>
    </source>
</evidence>
<dbReference type="GO" id="GO:0003700">
    <property type="term" value="F:DNA-binding transcription factor activity"/>
    <property type="evidence" value="ECO:0007669"/>
    <property type="project" value="InterPro"/>
</dbReference>
<comment type="caution">
    <text evidence="6">The sequence shown here is derived from an EMBL/GenBank/DDBJ whole genome shotgun (WGS) entry which is preliminary data.</text>
</comment>
<dbReference type="PRINTS" id="PR00039">
    <property type="entry name" value="HTHLYSR"/>
</dbReference>
<name>A0AAE4BTE2_9BACT</name>